<name>A0ABU6YCC5_9FABA</name>
<gene>
    <name evidence="2" type="ORF">PIB30_038175</name>
</gene>
<feature type="domain" description="Ribonuclease H1 N-terminal" evidence="1">
    <location>
        <begin position="9"/>
        <end position="50"/>
    </location>
</feature>
<dbReference type="InterPro" id="IPR037056">
    <property type="entry name" value="RNase_H1_N_sf"/>
</dbReference>
<evidence type="ECO:0000313" key="2">
    <source>
        <dbReference type="EMBL" id="MED6207709.1"/>
    </source>
</evidence>
<dbReference type="InterPro" id="IPR009027">
    <property type="entry name" value="Ribosomal_bL9/RNase_H1_N"/>
</dbReference>
<dbReference type="Proteomes" id="UP001341840">
    <property type="component" value="Unassembled WGS sequence"/>
</dbReference>
<evidence type="ECO:0000259" key="1">
    <source>
        <dbReference type="Pfam" id="PF01693"/>
    </source>
</evidence>
<organism evidence="2 3">
    <name type="scientific">Stylosanthes scabra</name>
    <dbReference type="NCBI Taxonomy" id="79078"/>
    <lineage>
        <taxon>Eukaryota</taxon>
        <taxon>Viridiplantae</taxon>
        <taxon>Streptophyta</taxon>
        <taxon>Embryophyta</taxon>
        <taxon>Tracheophyta</taxon>
        <taxon>Spermatophyta</taxon>
        <taxon>Magnoliopsida</taxon>
        <taxon>eudicotyledons</taxon>
        <taxon>Gunneridae</taxon>
        <taxon>Pentapetalae</taxon>
        <taxon>rosids</taxon>
        <taxon>fabids</taxon>
        <taxon>Fabales</taxon>
        <taxon>Fabaceae</taxon>
        <taxon>Papilionoideae</taxon>
        <taxon>50 kb inversion clade</taxon>
        <taxon>dalbergioids sensu lato</taxon>
        <taxon>Dalbergieae</taxon>
        <taxon>Pterocarpus clade</taxon>
        <taxon>Stylosanthes</taxon>
    </lineage>
</organism>
<evidence type="ECO:0000313" key="3">
    <source>
        <dbReference type="Proteomes" id="UP001341840"/>
    </source>
</evidence>
<dbReference type="Pfam" id="PF01693">
    <property type="entry name" value="Cauli_VI"/>
    <property type="match status" value="1"/>
</dbReference>
<dbReference type="EMBL" id="JASCZI010241851">
    <property type="protein sequence ID" value="MED6207709.1"/>
    <property type="molecule type" value="Genomic_DNA"/>
</dbReference>
<reference evidence="2 3" key="1">
    <citation type="journal article" date="2023" name="Plants (Basel)">
        <title>Bridging the Gap: Combining Genomics and Transcriptomics Approaches to Understand Stylosanthes scabra, an Orphan Legume from the Brazilian Caatinga.</title>
        <authorList>
            <person name="Ferreira-Neto J.R.C."/>
            <person name="da Silva M.D."/>
            <person name="Binneck E."/>
            <person name="de Melo N.F."/>
            <person name="da Silva R.H."/>
            <person name="de Melo A.L.T.M."/>
            <person name="Pandolfi V."/>
            <person name="Bustamante F.O."/>
            <person name="Brasileiro-Vidal A.C."/>
            <person name="Benko-Iseppon A.M."/>
        </authorList>
    </citation>
    <scope>NUCLEOTIDE SEQUENCE [LARGE SCALE GENOMIC DNA]</scope>
    <source>
        <tissue evidence="2">Leaves</tissue>
    </source>
</reference>
<dbReference type="InterPro" id="IPR011320">
    <property type="entry name" value="RNase_H1_N"/>
</dbReference>
<comment type="caution">
    <text evidence="2">The sequence shown here is derived from an EMBL/GenBank/DDBJ whole genome shotgun (WGS) entry which is preliminary data.</text>
</comment>
<proteinExistence type="predicted"/>
<dbReference type="Gene3D" id="3.40.970.10">
    <property type="entry name" value="Ribonuclease H1, N-terminal domain"/>
    <property type="match status" value="1"/>
</dbReference>
<protein>
    <recommendedName>
        <fullName evidence="1">Ribonuclease H1 N-terminal domain-containing protein</fullName>
    </recommendedName>
</protein>
<dbReference type="SUPFAM" id="SSF55658">
    <property type="entry name" value="L9 N-domain-like"/>
    <property type="match status" value="1"/>
</dbReference>
<sequence length="256" mass="29097">MESGKYSHYAVRVGKVPGVYTSWEECEKQVIGFSRAKYRGFHNLSDAMAYVRGGSDMEKKKSPLKSMDSLSPIMAKLGVGLSQTGPTQMGMTGTTTYGYGGDAGDVDFVPETQGGGFLIAEEMELYLLRACLMLKLGSPRFEGKEFYSEYGQRMYYFSAKLTCEGKGLFLEVHGCFCQDEERAREDAAYNLLDKLLTTTGHSIIDFNYRRLCTAKQQIEEMQNMQESVMWQRLREAERERDALKKQVEIFQVHWGM</sequence>
<keyword evidence="3" id="KW-1185">Reference proteome</keyword>
<accession>A0ABU6YCC5</accession>